<organism evidence="2 3">
    <name type="scientific">Planoprotostelium fungivorum</name>
    <dbReference type="NCBI Taxonomy" id="1890364"/>
    <lineage>
        <taxon>Eukaryota</taxon>
        <taxon>Amoebozoa</taxon>
        <taxon>Evosea</taxon>
        <taxon>Variosea</taxon>
        <taxon>Cavosteliida</taxon>
        <taxon>Cavosteliaceae</taxon>
        <taxon>Planoprotostelium</taxon>
    </lineage>
</organism>
<dbReference type="AlphaFoldDB" id="A0A2P6MM76"/>
<dbReference type="Proteomes" id="UP000241769">
    <property type="component" value="Unassembled WGS sequence"/>
</dbReference>
<dbReference type="InterPro" id="IPR005024">
    <property type="entry name" value="Snf7_fam"/>
</dbReference>
<gene>
    <name evidence="2" type="ORF">PROFUN_07702</name>
</gene>
<dbReference type="STRING" id="1890364.A0A2P6MM76"/>
<accession>A0A2P6MM76</accession>
<comment type="caution">
    <text evidence="2">The sequence shown here is derived from an EMBL/GenBank/DDBJ whole genome shotgun (WGS) entry which is preliminary data.</text>
</comment>
<dbReference type="GO" id="GO:0007034">
    <property type="term" value="P:vacuolar transport"/>
    <property type="evidence" value="ECO:0007669"/>
    <property type="project" value="InterPro"/>
</dbReference>
<dbReference type="EMBL" id="MDYQ01000812">
    <property type="protein sequence ID" value="PRP72802.1"/>
    <property type="molecule type" value="Genomic_DNA"/>
</dbReference>
<dbReference type="InParanoid" id="A0A2P6MM76"/>
<dbReference type="OrthoDB" id="2329734at2759"/>
<feature type="compositionally biased region" description="Acidic residues" evidence="1">
    <location>
        <begin position="260"/>
        <end position="270"/>
    </location>
</feature>
<sequence>MQREQETMTNRQLKRATPFRFDMNLSVQERLDILFQASSADRTKTNKQTKNGFRIRSSKTGKSSRVAGPFDITSMFLFGKRPSPEELVKKWRRELTKEQRLLDRQIRAIDLAEQKTIRSIKDLAKKGDKSSAKILAKEIVRSRAAKEKIYKSKAQLNSVGMQLQQNLSMMKLAGVMSKSATIMTSMNDLIKLPQLHQTMMVMGREMEKAGLIEEMMTDALEMDEDLDEAADEELDKVVQDILLGVKSAAPAVPKEAMTQEGEEDDVEDNELEARLNALKQ</sequence>
<evidence type="ECO:0000256" key="1">
    <source>
        <dbReference type="SAM" id="MobiDB-lite"/>
    </source>
</evidence>
<evidence type="ECO:0000313" key="3">
    <source>
        <dbReference type="Proteomes" id="UP000241769"/>
    </source>
</evidence>
<protein>
    <submittedName>
        <fullName evidence="2">SNF7 family protein</fullName>
    </submittedName>
</protein>
<feature type="region of interest" description="Disordered" evidence="1">
    <location>
        <begin position="249"/>
        <end position="280"/>
    </location>
</feature>
<dbReference type="PANTHER" id="PTHR10476">
    <property type="entry name" value="CHARGED MULTIVESICULAR BODY PROTEIN"/>
    <property type="match status" value="1"/>
</dbReference>
<evidence type="ECO:0000313" key="2">
    <source>
        <dbReference type="EMBL" id="PRP72802.1"/>
    </source>
</evidence>
<keyword evidence="3" id="KW-1185">Reference proteome</keyword>
<proteinExistence type="predicted"/>
<reference evidence="2 3" key="1">
    <citation type="journal article" date="2018" name="Genome Biol. Evol.">
        <title>Multiple Roots of Fruiting Body Formation in Amoebozoa.</title>
        <authorList>
            <person name="Hillmann F."/>
            <person name="Forbes G."/>
            <person name="Novohradska S."/>
            <person name="Ferling I."/>
            <person name="Riege K."/>
            <person name="Groth M."/>
            <person name="Westermann M."/>
            <person name="Marz M."/>
            <person name="Spaller T."/>
            <person name="Winckler T."/>
            <person name="Schaap P."/>
            <person name="Glockner G."/>
        </authorList>
    </citation>
    <scope>NUCLEOTIDE SEQUENCE [LARGE SCALE GENOMIC DNA]</scope>
    <source>
        <strain evidence="2 3">Jena</strain>
    </source>
</reference>
<dbReference type="Gene3D" id="6.10.140.1230">
    <property type="match status" value="1"/>
</dbReference>
<dbReference type="FunCoup" id="A0A2P6MM76">
    <property type="interactions" value="428"/>
</dbReference>
<dbReference type="Pfam" id="PF03357">
    <property type="entry name" value="Snf7"/>
    <property type="match status" value="1"/>
</dbReference>
<name>A0A2P6MM76_9EUKA</name>